<evidence type="ECO:0000256" key="7">
    <source>
        <dbReference type="ARBA" id="ARBA00022519"/>
    </source>
</evidence>
<comment type="subcellular location">
    <subcellularLocation>
        <location evidence="2 12">Cell inner membrane</location>
        <topology evidence="2 12">Single-pass membrane protein</topology>
    </subcellularLocation>
</comment>
<evidence type="ECO:0000256" key="4">
    <source>
        <dbReference type="ARBA" id="ARBA00016461"/>
    </source>
</evidence>
<name>A0A1H6BAT5_9GAMM</name>
<evidence type="ECO:0000256" key="11">
    <source>
        <dbReference type="ARBA" id="ARBA00023136"/>
    </source>
</evidence>
<comment type="similarity">
    <text evidence="3 12">Belongs to the CcmD/CycX/HelD family.</text>
</comment>
<dbReference type="OrthoDB" id="9815607at2"/>
<dbReference type="PANTHER" id="PTHR37531">
    <property type="entry name" value="HEME EXPORTER PROTEIN D"/>
    <property type="match status" value="1"/>
</dbReference>
<accession>A0A1H6BAT5</accession>
<keyword evidence="8 12" id="KW-0812">Transmembrane</keyword>
<keyword evidence="6 12" id="KW-1003">Cell membrane</keyword>
<evidence type="ECO:0000313" key="13">
    <source>
        <dbReference type="EMBL" id="SEG57919.1"/>
    </source>
</evidence>
<comment type="function">
    <text evidence="1 12">Required for the export of heme to the periplasm for the biogenesis of c-type cytochromes.</text>
</comment>
<dbReference type="InterPro" id="IPR007078">
    <property type="entry name" value="Haem_export_protD_CcmD"/>
</dbReference>
<organism evidence="13 14">
    <name type="scientific">Marinobacterium lutimaris</name>
    <dbReference type="NCBI Taxonomy" id="568106"/>
    <lineage>
        <taxon>Bacteria</taxon>
        <taxon>Pseudomonadati</taxon>
        <taxon>Pseudomonadota</taxon>
        <taxon>Gammaproteobacteria</taxon>
        <taxon>Oceanospirillales</taxon>
        <taxon>Oceanospirillaceae</taxon>
        <taxon>Marinobacterium</taxon>
    </lineage>
</organism>
<evidence type="ECO:0000256" key="3">
    <source>
        <dbReference type="ARBA" id="ARBA00008741"/>
    </source>
</evidence>
<evidence type="ECO:0000256" key="12">
    <source>
        <dbReference type="RuleBase" id="RU363101"/>
    </source>
</evidence>
<dbReference type="NCBIfam" id="TIGR03141">
    <property type="entry name" value="cytochro_ccmD"/>
    <property type="match status" value="1"/>
</dbReference>
<dbReference type="GO" id="GO:0005886">
    <property type="term" value="C:plasma membrane"/>
    <property type="evidence" value="ECO:0007669"/>
    <property type="project" value="UniProtKB-SubCell"/>
</dbReference>
<reference evidence="13 14" key="1">
    <citation type="submission" date="2016-10" db="EMBL/GenBank/DDBJ databases">
        <authorList>
            <person name="de Groot N.N."/>
        </authorList>
    </citation>
    <scope>NUCLEOTIDE SEQUENCE [LARGE SCALE GENOMIC DNA]</scope>
    <source>
        <strain evidence="13 14">DSM 22012</strain>
    </source>
</reference>
<dbReference type="Proteomes" id="UP000236745">
    <property type="component" value="Unassembled WGS sequence"/>
</dbReference>
<dbReference type="EMBL" id="FNVQ01000002">
    <property type="protein sequence ID" value="SEG57919.1"/>
    <property type="molecule type" value="Genomic_DNA"/>
</dbReference>
<dbReference type="InterPro" id="IPR052075">
    <property type="entry name" value="Heme_exporter_D"/>
</dbReference>
<dbReference type="Pfam" id="PF04995">
    <property type="entry name" value="CcmD"/>
    <property type="match status" value="1"/>
</dbReference>
<keyword evidence="14" id="KW-1185">Reference proteome</keyword>
<evidence type="ECO:0000313" key="14">
    <source>
        <dbReference type="Proteomes" id="UP000236745"/>
    </source>
</evidence>
<dbReference type="GO" id="GO:0017004">
    <property type="term" value="P:cytochrome complex assembly"/>
    <property type="evidence" value="ECO:0007669"/>
    <property type="project" value="UniProtKB-KW"/>
</dbReference>
<dbReference type="GO" id="GO:1903607">
    <property type="term" value="P:cytochrome c biosynthetic process"/>
    <property type="evidence" value="ECO:0007669"/>
    <property type="project" value="TreeGrafter"/>
</dbReference>
<evidence type="ECO:0000256" key="1">
    <source>
        <dbReference type="ARBA" id="ARBA00002442"/>
    </source>
</evidence>
<evidence type="ECO:0000256" key="8">
    <source>
        <dbReference type="ARBA" id="ARBA00022692"/>
    </source>
</evidence>
<keyword evidence="5 12" id="KW-0813">Transport</keyword>
<protein>
    <recommendedName>
        <fullName evidence="4 12">Heme exporter protein D</fullName>
    </recommendedName>
</protein>
<gene>
    <name evidence="13" type="ORF">SAMN05444390_102518</name>
</gene>
<feature type="transmembrane region" description="Helical" evidence="12">
    <location>
        <begin position="20"/>
        <end position="39"/>
    </location>
</feature>
<evidence type="ECO:0000256" key="9">
    <source>
        <dbReference type="ARBA" id="ARBA00022748"/>
    </source>
</evidence>
<keyword evidence="7 12" id="KW-0997">Cell inner membrane</keyword>
<evidence type="ECO:0000256" key="2">
    <source>
        <dbReference type="ARBA" id="ARBA00004377"/>
    </source>
</evidence>
<evidence type="ECO:0000256" key="6">
    <source>
        <dbReference type="ARBA" id="ARBA00022475"/>
    </source>
</evidence>
<keyword evidence="10 12" id="KW-1133">Transmembrane helix</keyword>
<evidence type="ECO:0000256" key="10">
    <source>
        <dbReference type="ARBA" id="ARBA00022989"/>
    </source>
</evidence>
<dbReference type="AlphaFoldDB" id="A0A1H6BAT5"/>
<dbReference type="RefSeq" id="WP_104003631.1">
    <property type="nucleotide sequence ID" value="NZ_FNVQ01000002.1"/>
</dbReference>
<keyword evidence="9 12" id="KW-0201">Cytochrome c-type biogenesis</keyword>
<dbReference type="GO" id="GO:0015886">
    <property type="term" value="P:heme transport"/>
    <property type="evidence" value="ECO:0007669"/>
    <property type="project" value="InterPro"/>
</dbReference>
<dbReference type="PANTHER" id="PTHR37531:SF1">
    <property type="entry name" value="HEME EXPORTER PROTEIN D"/>
    <property type="match status" value="1"/>
</dbReference>
<keyword evidence="11 12" id="KW-0472">Membrane</keyword>
<sequence length="59" mass="6712">MSFNSFSEFLSMGGHGLYVWLSYALGLSVILLNLAAPLMERSRLIAQLKRRLQRENQSP</sequence>
<proteinExistence type="inferred from homology"/>
<evidence type="ECO:0000256" key="5">
    <source>
        <dbReference type="ARBA" id="ARBA00022448"/>
    </source>
</evidence>